<dbReference type="RefSeq" id="WP_213004724.1">
    <property type="nucleotide sequence ID" value="NZ_BOQN01000006.1"/>
</dbReference>
<proteinExistence type="predicted"/>
<gene>
    <name evidence="1" type="ORF">Ato02nite_005340</name>
</gene>
<dbReference type="Proteomes" id="UP000677082">
    <property type="component" value="Unassembled WGS sequence"/>
</dbReference>
<name>A0A919T677_9ACTN</name>
<organism evidence="1 2">
    <name type="scientific">Paractinoplanes toevensis</name>
    <dbReference type="NCBI Taxonomy" id="571911"/>
    <lineage>
        <taxon>Bacteria</taxon>
        <taxon>Bacillati</taxon>
        <taxon>Actinomycetota</taxon>
        <taxon>Actinomycetes</taxon>
        <taxon>Micromonosporales</taxon>
        <taxon>Micromonosporaceae</taxon>
        <taxon>Paractinoplanes</taxon>
    </lineage>
</organism>
<evidence type="ECO:0000313" key="1">
    <source>
        <dbReference type="EMBL" id="GIM88741.1"/>
    </source>
</evidence>
<comment type="caution">
    <text evidence="1">The sequence shown here is derived from an EMBL/GenBank/DDBJ whole genome shotgun (WGS) entry which is preliminary data.</text>
</comment>
<sequence length="99" mass="10776">MHAVDPAAVRFTVARVWVSAETTVRPEAMIRIGPIDGDSRWIAQRIGVRWSGCWIAADERAACLAVESWMHRRGGVAAWTELKRPADAAEGTPCSTMGA</sequence>
<evidence type="ECO:0000313" key="2">
    <source>
        <dbReference type="Proteomes" id="UP000677082"/>
    </source>
</evidence>
<keyword evidence="2" id="KW-1185">Reference proteome</keyword>
<accession>A0A919T677</accession>
<dbReference type="AlphaFoldDB" id="A0A919T677"/>
<dbReference type="EMBL" id="BOQN01000006">
    <property type="protein sequence ID" value="GIM88741.1"/>
    <property type="molecule type" value="Genomic_DNA"/>
</dbReference>
<protein>
    <submittedName>
        <fullName evidence="1">Uncharacterized protein</fullName>
    </submittedName>
</protein>
<reference evidence="1 2" key="1">
    <citation type="submission" date="2021-03" db="EMBL/GenBank/DDBJ databases">
        <title>Whole genome shotgun sequence of Actinoplanes toevensis NBRC 105298.</title>
        <authorList>
            <person name="Komaki H."/>
            <person name="Tamura T."/>
        </authorList>
    </citation>
    <scope>NUCLEOTIDE SEQUENCE [LARGE SCALE GENOMIC DNA]</scope>
    <source>
        <strain evidence="1 2">NBRC 105298</strain>
    </source>
</reference>